<evidence type="ECO:0000313" key="6">
    <source>
        <dbReference type="EMBL" id="GAD03493.1"/>
    </source>
</evidence>
<proteinExistence type="predicted"/>
<evidence type="ECO:0000256" key="1">
    <source>
        <dbReference type="ARBA" id="ARBA00004167"/>
    </source>
</evidence>
<evidence type="ECO:0000256" key="3">
    <source>
        <dbReference type="ARBA" id="ARBA00022989"/>
    </source>
</evidence>
<keyword evidence="7" id="KW-1185">Reference proteome</keyword>
<evidence type="ECO:0000259" key="5">
    <source>
        <dbReference type="Pfam" id="PF04357"/>
    </source>
</evidence>
<gene>
    <name evidence="6" type="ORF">AALB_3573</name>
</gene>
<dbReference type="InterPro" id="IPR007452">
    <property type="entry name" value="TamB_C"/>
</dbReference>
<dbReference type="AlphaFoldDB" id="R9PQD1"/>
<evidence type="ECO:0000256" key="2">
    <source>
        <dbReference type="ARBA" id="ARBA00022692"/>
    </source>
</evidence>
<protein>
    <recommendedName>
        <fullName evidence="5">Translocation and assembly module TamB C-terminal domain-containing protein</fullName>
    </recommendedName>
</protein>
<evidence type="ECO:0000256" key="4">
    <source>
        <dbReference type="ARBA" id="ARBA00023136"/>
    </source>
</evidence>
<dbReference type="GO" id="GO:0005886">
    <property type="term" value="C:plasma membrane"/>
    <property type="evidence" value="ECO:0007669"/>
    <property type="project" value="InterPro"/>
</dbReference>
<evidence type="ECO:0000313" key="7">
    <source>
        <dbReference type="Proteomes" id="UP000014461"/>
    </source>
</evidence>
<dbReference type="Pfam" id="PF04357">
    <property type="entry name" value="TamB"/>
    <property type="match status" value="1"/>
</dbReference>
<dbReference type="GO" id="GO:0097347">
    <property type="term" value="C:TAM protein secretion complex"/>
    <property type="evidence" value="ECO:0007669"/>
    <property type="project" value="TreeGrafter"/>
</dbReference>
<dbReference type="GO" id="GO:0009306">
    <property type="term" value="P:protein secretion"/>
    <property type="evidence" value="ECO:0007669"/>
    <property type="project" value="InterPro"/>
</dbReference>
<dbReference type="EMBL" id="BARX01000028">
    <property type="protein sequence ID" value="GAD03493.1"/>
    <property type="molecule type" value="Genomic_DNA"/>
</dbReference>
<keyword evidence="2" id="KW-0812">Transmembrane</keyword>
<dbReference type="PANTHER" id="PTHR36985">
    <property type="entry name" value="TRANSLOCATION AND ASSEMBLY MODULE SUBUNIT TAMB"/>
    <property type="match status" value="1"/>
</dbReference>
<keyword evidence="4" id="KW-0472">Membrane</keyword>
<comment type="caution">
    <text evidence="6">The sequence shown here is derived from an EMBL/GenBank/DDBJ whole genome shotgun (WGS) entry which is preliminary data.</text>
</comment>
<accession>R9PQD1</accession>
<dbReference type="PANTHER" id="PTHR36985:SF1">
    <property type="entry name" value="TRANSLOCATION AND ASSEMBLY MODULE SUBUNIT TAMB"/>
    <property type="match status" value="1"/>
</dbReference>
<dbReference type="STRING" id="1331007.AALB_3573"/>
<organism evidence="6 7">
    <name type="scientific">Agarivorans albus MKT 106</name>
    <dbReference type="NCBI Taxonomy" id="1331007"/>
    <lineage>
        <taxon>Bacteria</taxon>
        <taxon>Pseudomonadati</taxon>
        <taxon>Pseudomonadota</taxon>
        <taxon>Gammaproteobacteria</taxon>
        <taxon>Alteromonadales</taxon>
        <taxon>Alteromonadaceae</taxon>
        <taxon>Agarivorans</taxon>
    </lineage>
</organism>
<sequence>MILALSFTPSTQWILTKLSDLVDGLSIIEPDGNLYKGIKAQKLSWRQAGLLVELNDLELALDWVCISQTKLCVEKLISSTLTVEVDTQAMAQASTSEPEPLEPEEDTGPWQPPFPFVVNLLNVSNASIIIDGIDISWQKVLIQAHWAEDNIRVEQLHLNNWQVALPAGSEQEEQAKTSSEESKPLLPLLIEVPQITMPYRVDVGDLQLTEGKLKLDTQELEFPVAKLRGVLGFAELELANLYLESPWGNLQLSGKQAFQNRYASQLEGAWDMPLADQQLRTNFRLNGDGDELNAEITTSGLIESQLDSQIAWLQTNLPFELRADLNKAFSLVDEQLTLTSLSLNASGDLSGYQLQLQSDLAGVQDLWLNAQLQGDLNELQAFDIQGELLEKLVIDESSEDQSLDQNKLNGTEFNESTRKVVGGFQFSGAAAWSPTLSAQLNADIDNLQLSHWLDLGEDMALPDLDGKLVASIEDQVWSLENANITGEWLKLPLSIQASASGDLAKQTNQVDALIALANTQINSSVQLNEQTIAVNANLTATQLAELPWLESGAATAQVKVTGDLNQPAVNWQIKGEQIANKQITLDALTSKGNLSLDESFSGQLDLALANLKVAGETVNEATLKYVSKNQNQTLNLAVEQSTRNLHLDLTGGGTLSSWQGQLLKADLTAELGTWYLSNPIDLAYQDSVASVGEHCWSRDDSELCLLSPFSTDGNSKLDLRVKDFDFLVLNHLLPEGTELQGQASAEVNAQFSQWLPETAKINLHLNPGSVIQKTELNEVTLSYQVLSLDADLEGDNLQWQALFESEELGALRSSGVTSIDKEGQIDGKLDIDNIRLSPLLPFVTVLDNLEGRIDGEVIVKGQVISPKLDGEINLTEGYVSGPDVPLSIEQLETQILLDNQQANIAGKFNSEGRTAQWQGEFAWPNNNLEGELDINAKLLPIIVDPYATLAVSPDIKIKLIDDLIDIGGTVAVEEGAIKVKSLPESAVSESSDAIVIEEQSEAVASQRTKIDVTVTLAEEITLEALGLNTNLKGHLNLKQQPSEPLLADGRIELVDGRFRAYGQNLLIEKGWIMFTGPLEQPYLDIQAVRNPDTISDDVTVGVQVVGLADAPQVSLFSEPSMSQNEMLSYLLRGRALSDSEQDDNALSSMLLSAGLGRAEGLVGNVGNTLGLNDLSLSTAGSGSSTQVEVSAYVLPGVQVRYGMGVFDPVNELTIKYEILPKLFIEAFSGLNSALDVYYEFYLE</sequence>
<reference evidence="6" key="1">
    <citation type="journal article" date="2013" name="Genome Announc.">
        <title>Draft Genome Sequence of Agarivorans albus Strain MKT 106T, an Agarolytic Marine Bacterium.</title>
        <authorList>
            <person name="Yasuike M."/>
            <person name="Nakamura Y."/>
            <person name="Kai W."/>
            <person name="Fujiwara A."/>
            <person name="Fukui Y."/>
            <person name="Satomi M."/>
            <person name="Sano M."/>
        </authorList>
    </citation>
    <scope>NUCLEOTIDE SEQUENCE [LARGE SCALE GENOMIC DNA]</scope>
</reference>
<name>R9PQD1_AGAAL</name>
<comment type="subcellular location">
    <subcellularLocation>
        <location evidence="1">Membrane</location>
        <topology evidence="1">Single-pass membrane protein</topology>
    </subcellularLocation>
</comment>
<dbReference type="Proteomes" id="UP000014461">
    <property type="component" value="Unassembled WGS sequence"/>
</dbReference>
<feature type="domain" description="Translocation and assembly module TamB C-terminal" evidence="5">
    <location>
        <begin position="910"/>
        <end position="1240"/>
    </location>
</feature>
<keyword evidence="3" id="KW-1133">Transmembrane helix</keyword>